<gene>
    <name evidence="2" type="ORF">MGAL_10B076946</name>
</gene>
<dbReference type="Pfam" id="PF00147">
    <property type="entry name" value="Fibrinogen_C"/>
    <property type="match status" value="1"/>
</dbReference>
<sequence>MYDLQEVCLPENYSLTGEEMKKDTQNILNNVVLYTEIVELNRHVKEKIKWILQESGGEKQVSDILRMLTRDVKASGVCAIKKDCTEMRLGVYHSDVYTIRPDKSNVKVYCDMNTDGGGWTDNDQDSGADCVGAFGPWTMGHGHKHISNYIIDVKNREVTLLGHRDLSCGRFILF</sequence>
<dbReference type="OrthoDB" id="6159560at2759"/>
<organism evidence="2 3">
    <name type="scientific">Mytilus galloprovincialis</name>
    <name type="common">Mediterranean mussel</name>
    <dbReference type="NCBI Taxonomy" id="29158"/>
    <lineage>
        <taxon>Eukaryota</taxon>
        <taxon>Metazoa</taxon>
        <taxon>Spiralia</taxon>
        <taxon>Lophotrochozoa</taxon>
        <taxon>Mollusca</taxon>
        <taxon>Bivalvia</taxon>
        <taxon>Autobranchia</taxon>
        <taxon>Pteriomorphia</taxon>
        <taxon>Mytilida</taxon>
        <taxon>Mytiloidea</taxon>
        <taxon>Mytilidae</taxon>
        <taxon>Mytilinae</taxon>
        <taxon>Mytilus</taxon>
    </lineage>
</organism>
<evidence type="ECO:0000259" key="1">
    <source>
        <dbReference type="PROSITE" id="PS51406"/>
    </source>
</evidence>
<name>A0A8B6CBC7_MYTGA</name>
<reference evidence="2" key="1">
    <citation type="submission" date="2018-11" db="EMBL/GenBank/DDBJ databases">
        <authorList>
            <person name="Alioto T."/>
            <person name="Alioto T."/>
        </authorList>
    </citation>
    <scope>NUCLEOTIDE SEQUENCE</scope>
</reference>
<evidence type="ECO:0000313" key="2">
    <source>
        <dbReference type="EMBL" id="VDI03003.1"/>
    </source>
</evidence>
<dbReference type="InterPro" id="IPR014716">
    <property type="entry name" value="Fibrinogen_a/b/g_C_1"/>
</dbReference>
<dbReference type="InterPro" id="IPR036056">
    <property type="entry name" value="Fibrinogen-like_C"/>
</dbReference>
<keyword evidence="3" id="KW-1185">Reference proteome</keyword>
<feature type="domain" description="Fibrinogen C-terminal" evidence="1">
    <location>
        <begin position="75"/>
        <end position="120"/>
    </location>
</feature>
<dbReference type="NCBIfam" id="NF040941">
    <property type="entry name" value="GGGWT_bact"/>
    <property type="match status" value="1"/>
</dbReference>
<dbReference type="Proteomes" id="UP000596742">
    <property type="component" value="Unassembled WGS sequence"/>
</dbReference>
<dbReference type="Gene3D" id="3.90.215.10">
    <property type="entry name" value="Gamma Fibrinogen, chain A, domain 1"/>
    <property type="match status" value="1"/>
</dbReference>
<dbReference type="PROSITE" id="PS51406">
    <property type="entry name" value="FIBRINOGEN_C_2"/>
    <property type="match status" value="1"/>
</dbReference>
<comment type="caution">
    <text evidence="2">The sequence shown here is derived from an EMBL/GenBank/DDBJ whole genome shotgun (WGS) entry which is preliminary data.</text>
</comment>
<dbReference type="AlphaFoldDB" id="A0A8B6CBC7"/>
<dbReference type="EMBL" id="UYJE01001548">
    <property type="protein sequence ID" value="VDI03003.1"/>
    <property type="molecule type" value="Genomic_DNA"/>
</dbReference>
<accession>A0A8B6CBC7</accession>
<dbReference type="InterPro" id="IPR002181">
    <property type="entry name" value="Fibrinogen_a/b/g_C_dom"/>
</dbReference>
<dbReference type="SUPFAM" id="SSF56496">
    <property type="entry name" value="Fibrinogen C-terminal domain-like"/>
    <property type="match status" value="1"/>
</dbReference>
<protein>
    <recommendedName>
        <fullName evidence="1">Fibrinogen C-terminal domain-containing protein</fullName>
    </recommendedName>
</protein>
<proteinExistence type="predicted"/>
<evidence type="ECO:0000313" key="3">
    <source>
        <dbReference type="Proteomes" id="UP000596742"/>
    </source>
</evidence>